<dbReference type="CDD" id="cd19148">
    <property type="entry name" value="AKR_AKR11B1"/>
    <property type="match status" value="1"/>
</dbReference>
<feature type="domain" description="NADP-dependent oxidoreductase" evidence="2">
    <location>
        <begin position="15"/>
        <end position="310"/>
    </location>
</feature>
<dbReference type="PANTHER" id="PTHR43364">
    <property type="entry name" value="NADH-SPECIFIC METHYLGLYOXAL REDUCTASE-RELATED"/>
    <property type="match status" value="1"/>
</dbReference>
<evidence type="ECO:0000313" key="4">
    <source>
        <dbReference type="Proteomes" id="UP000231932"/>
    </source>
</evidence>
<gene>
    <name evidence="3" type="ORF">CVV65_02205</name>
</gene>
<dbReference type="InterPro" id="IPR050523">
    <property type="entry name" value="AKR_Detox_Biosynth"/>
</dbReference>
<accession>A0A2K8N337</accession>
<reference evidence="4" key="1">
    <citation type="submission" date="2017-11" db="EMBL/GenBank/DDBJ databases">
        <title>Complete Genome Sequence of Kyrpidia sp. Strain EA-1, a thermophilic, hydrogen-oxidizing Bacterium, isolated from the Azores.</title>
        <authorList>
            <person name="Reiner J.E."/>
            <person name="Lapp C.J."/>
            <person name="Bunk B."/>
            <person name="Gescher J."/>
        </authorList>
    </citation>
    <scope>NUCLEOTIDE SEQUENCE [LARGE SCALE GENOMIC DNA]</scope>
    <source>
        <strain evidence="4">EA-1</strain>
    </source>
</reference>
<evidence type="ECO:0000256" key="1">
    <source>
        <dbReference type="ARBA" id="ARBA00023002"/>
    </source>
</evidence>
<dbReference type="PROSITE" id="PS00062">
    <property type="entry name" value="ALDOKETO_REDUCTASE_2"/>
    <property type="match status" value="1"/>
</dbReference>
<dbReference type="InterPro" id="IPR020471">
    <property type="entry name" value="AKR"/>
</dbReference>
<dbReference type="KEGG" id="kyr:CVV65_02205"/>
<dbReference type="SUPFAM" id="SSF51430">
    <property type="entry name" value="NAD(P)-linked oxidoreductase"/>
    <property type="match status" value="1"/>
</dbReference>
<dbReference type="EMBL" id="CP024955">
    <property type="protein sequence ID" value="ATY83923.1"/>
    <property type="molecule type" value="Genomic_DNA"/>
</dbReference>
<sequence length="328" mass="36707">MEQTKLGRSNIQVSRIGLGTWAIGGWMWGGTDEQESIRTILRALELGINLIDTAPAYGAGLSEEIVGKAVKQYGHREDVVIATKVGLELLPGGGVRRNATKQALQKELDDSLRRLQTDYIDLYQVHWPDPLVPVAEIADTLHDMLKAGKIRAVGVSNFSPAQMEEWLSVAPLHTAQPPYNIFEREIEKDVLPFCREHGIATLMYGSLCRGLLTGKMKRETTFQGDDLRKTDPKFQQPRYDQYLSAVEQISAIAREYNKTMPQFSVRWVLDQPGASVALWGARHPEQLADVPGVDGWHIRAQDLKRVDEILERSVTDPVGPEFMAPPSR</sequence>
<dbReference type="InterPro" id="IPR036812">
    <property type="entry name" value="NAD(P)_OxRdtase_dom_sf"/>
</dbReference>
<dbReference type="OrthoDB" id="249577at2"/>
<dbReference type="FunFam" id="3.20.20.100:FF:000004">
    <property type="entry name" value="Oxidoreductase, aldo/keto reductase"/>
    <property type="match status" value="1"/>
</dbReference>
<dbReference type="GO" id="GO:0005829">
    <property type="term" value="C:cytosol"/>
    <property type="evidence" value="ECO:0007669"/>
    <property type="project" value="TreeGrafter"/>
</dbReference>
<dbReference type="Proteomes" id="UP000231932">
    <property type="component" value="Chromosome"/>
</dbReference>
<keyword evidence="1" id="KW-0560">Oxidoreductase</keyword>
<evidence type="ECO:0000259" key="2">
    <source>
        <dbReference type="Pfam" id="PF00248"/>
    </source>
</evidence>
<evidence type="ECO:0000313" key="3">
    <source>
        <dbReference type="EMBL" id="ATY83923.1"/>
    </source>
</evidence>
<proteinExistence type="predicted"/>
<dbReference type="InterPro" id="IPR023210">
    <property type="entry name" value="NADP_OxRdtase_dom"/>
</dbReference>
<name>A0A2K8N337_9BACL</name>
<dbReference type="AlphaFoldDB" id="A0A2K8N337"/>
<dbReference type="RefSeq" id="WP_100666759.1">
    <property type="nucleotide sequence ID" value="NZ_CP024955.1"/>
</dbReference>
<dbReference type="PANTHER" id="PTHR43364:SF4">
    <property type="entry name" value="NAD(P)-LINKED OXIDOREDUCTASE SUPERFAMILY PROTEIN"/>
    <property type="match status" value="1"/>
</dbReference>
<dbReference type="GO" id="GO:0016491">
    <property type="term" value="F:oxidoreductase activity"/>
    <property type="evidence" value="ECO:0007669"/>
    <property type="project" value="UniProtKB-KW"/>
</dbReference>
<protein>
    <submittedName>
        <fullName evidence="3">General stress protein</fullName>
    </submittedName>
</protein>
<dbReference type="InterPro" id="IPR018170">
    <property type="entry name" value="Aldo/ket_reductase_CS"/>
</dbReference>
<keyword evidence="4" id="KW-1185">Reference proteome</keyword>
<dbReference type="Gene3D" id="3.20.20.100">
    <property type="entry name" value="NADP-dependent oxidoreductase domain"/>
    <property type="match status" value="1"/>
</dbReference>
<organism evidence="3 4">
    <name type="scientific">Kyrpidia spormannii</name>
    <dbReference type="NCBI Taxonomy" id="2055160"/>
    <lineage>
        <taxon>Bacteria</taxon>
        <taxon>Bacillati</taxon>
        <taxon>Bacillota</taxon>
        <taxon>Bacilli</taxon>
        <taxon>Bacillales</taxon>
        <taxon>Alicyclobacillaceae</taxon>
        <taxon>Kyrpidia</taxon>
    </lineage>
</organism>
<dbReference type="Pfam" id="PF00248">
    <property type="entry name" value="Aldo_ket_red"/>
    <property type="match status" value="1"/>
</dbReference>
<dbReference type="PRINTS" id="PR00069">
    <property type="entry name" value="ALDKETRDTASE"/>
</dbReference>